<feature type="region of interest" description="Disordered" evidence="1">
    <location>
        <begin position="67"/>
        <end position="90"/>
    </location>
</feature>
<dbReference type="PANTHER" id="PTHR47332">
    <property type="entry name" value="SET DOMAIN-CONTAINING PROTEIN 5"/>
    <property type="match status" value="1"/>
</dbReference>
<proteinExistence type="predicted"/>
<keyword evidence="2" id="KW-0732">Signal</keyword>
<dbReference type="Gene3D" id="2.170.270.10">
    <property type="entry name" value="SET domain"/>
    <property type="match status" value="1"/>
</dbReference>
<feature type="domain" description="SET" evidence="3">
    <location>
        <begin position="159"/>
        <end position="315"/>
    </location>
</feature>
<dbReference type="InterPro" id="IPR001214">
    <property type="entry name" value="SET_dom"/>
</dbReference>
<organism evidence="4 5">
    <name type="scientific">Podospora fimiseda</name>
    <dbReference type="NCBI Taxonomy" id="252190"/>
    <lineage>
        <taxon>Eukaryota</taxon>
        <taxon>Fungi</taxon>
        <taxon>Dikarya</taxon>
        <taxon>Ascomycota</taxon>
        <taxon>Pezizomycotina</taxon>
        <taxon>Sordariomycetes</taxon>
        <taxon>Sordariomycetidae</taxon>
        <taxon>Sordariales</taxon>
        <taxon>Podosporaceae</taxon>
        <taxon>Podospora</taxon>
    </lineage>
</organism>
<evidence type="ECO:0000259" key="3">
    <source>
        <dbReference type="PROSITE" id="PS50280"/>
    </source>
</evidence>
<sequence>MRVFQTLTGLSVLVASSVLAHEAHHNHDHLAHAEICGQGGSIIPGSETLCGQGVADAVKPQKVILSEPEAEKSPESTNQKNGNNDSQKHPIWEYTTPCFNSSKSKSEICVFSDVDFADGRGTSFVMTESRAAHLAKYPAFTNPELVKNVNQDLKRTIPAKYDMKEFPGKGMGLVATEHIKRGDLIMANTASLIIDYRAFEELTKEEYTQLQAAGVDYLPKAHRDAVLALSTHDGADRTHIERVDKIAATNSFDIDPDEDDEIQDHGFYVLFPEIARMNHDCRPNADYFFDHDTLAQYIHAIRDIFPGEEITLSYINPVMKRKARVDKLQRIWGFQCGCRSCTQDKVRVEASDLRIRRIKELSNELQDWEPQSRANPAMAELMISLYEQEKLWGSLYEAYVFAAIEYNGVGDPWTATKYAGLAVEWGIPVVGPKDEDMVEMAKLAEDPWGHWSWLKRSKVRGGWGKRQRDVVDDD</sequence>
<dbReference type="PANTHER" id="PTHR47332:SF6">
    <property type="entry name" value="SET DOMAIN-CONTAINING PROTEIN"/>
    <property type="match status" value="1"/>
</dbReference>
<dbReference type="EMBL" id="MU865289">
    <property type="protein sequence ID" value="KAK4232036.1"/>
    <property type="molecule type" value="Genomic_DNA"/>
</dbReference>
<name>A0AAN7H276_9PEZI</name>
<dbReference type="Proteomes" id="UP001301958">
    <property type="component" value="Unassembled WGS sequence"/>
</dbReference>
<evidence type="ECO:0000313" key="5">
    <source>
        <dbReference type="Proteomes" id="UP001301958"/>
    </source>
</evidence>
<evidence type="ECO:0000313" key="4">
    <source>
        <dbReference type="EMBL" id="KAK4232036.1"/>
    </source>
</evidence>
<dbReference type="InterPro" id="IPR046341">
    <property type="entry name" value="SET_dom_sf"/>
</dbReference>
<dbReference type="SMART" id="SM00317">
    <property type="entry name" value="SET"/>
    <property type="match status" value="1"/>
</dbReference>
<reference evidence="4" key="2">
    <citation type="submission" date="2023-05" db="EMBL/GenBank/DDBJ databases">
        <authorList>
            <consortium name="Lawrence Berkeley National Laboratory"/>
            <person name="Steindorff A."/>
            <person name="Hensen N."/>
            <person name="Bonometti L."/>
            <person name="Westerberg I."/>
            <person name="Brannstrom I.O."/>
            <person name="Guillou S."/>
            <person name="Cros-Aarteil S."/>
            <person name="Calhoun S."/>
            <person name="Haridas S."/>
            <person name="Kuo A."/>
            <person name="Mondo S."/>
            <person name="Pangilinan J."/>
            <person name="Riley R."/>
            <person name="Labutti K."/>
            <person name="Andreopoulos B."/>
            <person name="Lipzen A."/>
            <person name="Chen C."/>
            <person name="Yanf M."/>
            <person name="Daum C."/>
            <person name="Ng V."/>
            <person name="Clum A."/>
            <person name="Ohm R."/>
            <person name="Martin F."/>
            <person name="Silar P."/>
            <person name="Natvig D."/>
            <person name="Lalanne C."/>
            <person name="Gautier V."/>
            <person name="Ament-Velasquez S.L."/>
            <person name="Kruys A."/>
            <person name="Hutchinson M.I."/>
            <person name="Powell A.J."/>
            <person name="Barry K."/>
            <person name="Miller A.N."/>
            <person name="Grigoriev I.V."/>
            <person name="Debuchy R."/>
            <person name="Gladieux P."/>
            <person name="Thoren M.H."/>
            <person name="Johannesson H."/>
        </authorList>
    </citation>
    <scope>NUCLEOTIDE SEQUENCE</scope>
    <source>
        <strain evidence="4">CBS 990.96</strain>
    </source>
</reference>
<keyword evidence="5" id="KW-1185">Reference proteome</keyword>
<feature type="signal peptide" evidence="2">
    <location>
        <begin position="1"/>
        <end position="20"/>
    </location>
</feature>
<protein>
    <recommendedName>
        <fullName evidence="3">SET domain-containing protein</fullName>
    </recommendedName>
</protein>
<dbReference type="PROSITE" id="PS50280">
    <property type="entry name" value="SET"/>
    <property type="match status" value="1"/>
</dbReference>
<feature type="compositionally biased region" description="Polar residues" evidence="1">
    <location>
        <begin position="75"/>
        <end position="85"/>
    </location>
</feature>
<dbReference type="Pfam" id="PF00856">
    <property type="entry name" value="SET"/>
    <property type="match status" value="1"/>
</dbReference>
<dbReference type="CDD" id="cd20071">
    <property type="entry name" value="SET_SMYD"/>
    <property type="match status" value="1"/>
</dbReference>
<dbReference type="AlphaFoldDB" id="A0AAN7H276"/>
<evidence type="ECO:0000256" key="2">
    <source>
        <dbReference type="SAM" id="SignalP"/>
    </source>
</evidence>
<dbReference type="SUPFAM" id="SSF82199">
    <property type="entry name" value="SET domain"/>
    <property type="match status" value="1"/>
</dbReference>
<dbReference type="InterPro" id="IPR053185">
    <property type="entry name" value="SET_domain_protein"/>
</dbReference>
<gene>
    <name evidence="4" type="ORF">QBC38DRAFT_143525</name>
</gene>
<reference evidence="4" key="1">
    <citation type="journal article" date="2023" name="Mol. Phylogenet. Evol.">
        <title>Genome-scale phylogeny and comparative genomics of the fungal order Sordariales.</title>
        <authorList>
            <person name="Hensen N."/>
            <person name="Bonometti L."/>
            <person name="Westerberg I."/>
            <person name="Brannstrom I.O."/>
            <person name="Guillou S."/>
            <person name="Cros-Aarteil S."/>
            <person name="Calhoun S."/>
            <person name="Haridas S."/>
            <person name="Kuo A."/>
            <person name="Mondo S."/>
            <person name="Pangilinan J."/>
            <person name="Riley R."/>
            <person name="LaButti K."/>
            <person name="Andreopoulos B."/>
            <person name="Lipzen A."/>
            <person name="Chen C."/>
            <person name="Yan M."/>
            <person name="Daum C."/>
            <person name="Ng V."/>
            <person name="Clum A."/>
            <person name="Steindorff A."/>
            <person name="Ohm R.A."/>
            <person name="Martin F."/>
            <person name="Silar P."/>
            <person name="Natvig D.O."/>
            <person name="Lalanne C."/>
            <person name="Gautier V."/>
            <person name="Ament-Velasquez S.L."/>
            <person name="Kruys A."/>
            <person name="Hutchinson M.I."/>
            <person name="Powell A.J."/>
            <person name="Barry K."/>
            <person name="Miller A.N."/>
            <person name="Grigoriev I.V."/>
            <person name="Debuchy R."/>
            <person name="Gladieux P."/>
            <person name="Hiltunen Thoren M."/>
            <person name="Johannesson H."/>
        </authorList>
    </citation>
    <scope>NUCLEOTIDE SEQUENCE</scope>
    <source>
        <strain evidence="4">CBS 990.96</strain>
    </source>
</reference>
<comment type="caution">
    <text evidence="4">The sequence shown here is derived from an EMBL/GenBank/DDBJ whole genome shotgun (WGS) entry which is preliminary data.</text>
</comment>
<accession>A0AAN7H276</accession>
<feature type="chain" id="PRO_5042837571" description="SET domain-containing protein" evidence="2">
    <location>
        <begin position="21"/>
        <end position="474"/>
    </location>
</feature>
<evidence type="ECO:0000256" key="1">
    <source>
        <dbReference type="SAM" id="MobiDB-lite"/>
    </source>
</evidence>